<dbReference type="Gene3D" id="3.40.50.1820">
    <property type="entry name" value="alpha/beta hydrolase"/>
    <property type="match status" value="1"/>
</dbReference>
<evidence type="ECO:0000313" key="3">
    <source>
        <dbReference type="EMBL" id="KAJ7082711.1"/>
    </source>
</evidence>
<dbReference type="GO" id="GO:0051723">
    <property type="term" value="F:protein methylesterase activity"/>
    <property type="evidence" value="ECO:0007669"/>
    <property type="project" value="InterPro"/>
</dbReference>
<protein>
    <submittedName>
        <fullName evidence="3">Uncharacterized protein</fullName>
    </submittedName>
</protein>
<proteinExistence type="predicted"/>
<dbReference type="PANTHER" id="PTHR14189">
    <property type="entry name" value="PROTEIN PHOSPHATASE METHYLESTERASE-1 RELATED"/>
    <property type="match status" value="1"/>
</dbReference>
<evidence type="ECO:0000256" key="1">
    <source>
        <dbReference type="ARBA" id="ARBA00022487"/>
    </source>
</evidence>
<reference evidence="3" key="1">
    <citation type="submission" date="2023-03" db="EMBL/GenBank/DDBJ databases">
        <title>Massive genome expansion in bonnet fungi (Mycena s.s.) driven by repeated elements and novel gene families across ecological guilds.</title>
        <authorList>
            <consortium name="Lawrence Berkeley National Laboratory"/>
            <person name="Harder C.B."/>
            <person name="Miyauchi S."/>
            <person name="Viragh M."/>
            <person name="Kuo A."/>
            <person name="Thoen E."/>
            <person name="Andreopoulos B."/>
            <person name="Lu D."/>
            <person name="Skrede I."/>
            <person name="Drula E."/>
            <person name="Henrissat B."/>
            <person name="Morin E."/>
            <person name="Kohler A."/>
            <person name="Barry K."/>
            <person name="LaButti K."/>
            <person name="Morin E."/>
            <person name="Salamov A."/>
            <person name="Lipzen A."/>
            <person name="Mereny Z."/>
            <person name="Hegedus B."/>
            <person name="Baldrian P."/>
            <person name="Stursova M."/>
            <person name="Weitz H."/>
            <person name="Taylor A."/>
            <person name="Grigoriev I.V."/>
            <person name="Nagy L.G."/>
            <person name="Martin F."/>
            <person name="Kauserud H."/>
        </authorList>
    </citation>
    <scope>NUCLEOTIDE SEQUENCE</scope>
    <source>
        <strain evidence="3">CBHHK173m</strain>
    </source>
</reference>
<dbReference type="Proteomes" id="UP001222325">
    <property type="component" value="Unassembled WGS sequence"/>
</dbReference>
<sequence>MSCLASGHAHGAGYSGLSFVAREAAALNRGELGVLALDARRRGAAPDTAEREALDPGIGVLIGRDTACGVPDTDAGAASSATAWAAPSSCASGPLLDGAIAKGYRVADVAILDVAEGIAIDALLYMHSLLNARPDGFDSVEEVVECHLKTKTICNAHFARVCVPASTSGASTASAAFTTLLFRCVTPDRVRVALHLTLSFHLALPSMLPLHSLTALSDYSFSATRSPCIAAALSLVSFLPRWRPSLFFPPYFLTAVPPSFALRVAAFPFSCLPSPPLPTCSSSFLRASSFLLSTYPYRAGREAHKFLGGGRWRYPTPRP</sequence>
<dbReference type="EMBL" id="JARJCN010000044">
    <property type="protein sequence ID" value="KAJ7082711.1"/>
    <property type="molecule type" value="Genomic_DNA"/>
</dbReference>
<dbReference type="AlphaFoldDB" id="A0AAD6U1H1"/>
<comment type="caution">
    <text evidence="3">The sequence shown here is derived from an EMBL/GenBank/DDBJ whole genome shotgun (WGS) entry which is preliminary data.</text>
</comment>
<organism evidence="3 4">
    <name type="scientific">Mycena belliarum</name>
    <dbReference type="NCBI Taxonomy" id="1033014"/>
    <lineage>
        <taxon>Eukaryota</taxon>
        <taxon>Fungi</taxon>
        <taxon>Dikarya</taxon>
        <taxon>Basidiomycota</taxon>
        <taxon>Agaricomycotina</taxon>
        <taxon>Agaricomycetes</taxon>
        <taxon>Agaricomycetidae</taxon>
        <taxon>Agaricales</taxon>
        <taxon>Marasmiineae</taxon>
        <taxon>Mycenaceae</taxon>
        <taxon>Mycena</taxon>
    </lineage>
</organism>
<accession>A0AAD6U1H1</accession>
<keyword evidence="2" id="KW-0378">Hydrolase</keyword>
<dbReference type="InterPro" id="IPR016812">
    <property type="entry name" value="PPase_methylesterase_euk"/>
</dbReference>
<keyword evidence="4" id="KW-1185">Reference proteome</keyword>
<gene>
    <name evidence="3" type="ORF">B0H15DRAFT_1024457</name>
</gene>
<dbReference type="PANTHER" id="PTHR14189:SF0">
    <property type="entry name" value="PROTEIN PHOSPHATASE METHYLESTERASE 1"/>
    <property type="match status" value="1"/>
</dbReference>
<keyword evidence="1" id="KW-0719">Serine esterase</keyword>
<evidence type="ECO:0000313" key="4">
    <source>
        <dbReference type="Proteomes" id="UP001222325"/>
    </source>
</evidence>
<evidence type="ECO:0000256" key="2">
    <source>
        <dbReference type="ARBA" id="ARBA00022801"/>
    </source>
</evidence>
<name>A0AAD6U1H1_9AGAR</name>
<dbReference type="InterPro" id="IPR029058">
    <property type="entry name" value="AB_hydrolase_fold"/>
</dbReference>